<dbReference type="Pfam" id="PF21445">
    <property type="entry name" value="ADDB_N"/>
    <property type="match status" value="1"/>
</dbReference>
<dbReference type="InterPro" id="IPR011335">
    <property type="entry name" value="Restrct_endonuc-II-like"/>
</dbReference>
<evidence type="ECO:0000256" key="6">
    <source>
        <dbReference type="ARBA" id="ARBA00022839"/>
    </source>
</evidence>
<dbReference type="InterPro" id="IPR038726">
    <property type="entry name" value="PDDEXK_AddAB-type"/>
</dbReference>
<dbReference type="GO" id="GO:0003677">
    <property type="term" value="F:DNA binding"/>
    <property type="evidence" value="ECO:0007669"/>
    <property type="project" value="UniProtKB-KW"/>
</dbReference>
<evidence type="ECO:0000256" key="1">
    <source>
        <dbReference type="ARBA" id="ARBA00022722"/>
    </source>
</evidence>
<organism evidence="12 13">
    <name type="scientific">Frisingicoccus caecimuris</name>
    <dbReference type="NCBI Taxonomy" id="1796636"/>
    <lineage>
        <taxon>Bacteria</taxon>
        <taxon>Bacillati</taxon>
        <taxon>Bacillota</taxon>
        <taxon>Clostridia</taxon>
        <taxon>Lachnospirales</taxon>
        <taxon>Lachnospiraceae</taxon>
        <taxon>Frisingicoccus</taxon>
    </lineage>
</organism>
<evidence type="ECO:0000259" key="10">
    <source>
        <dbReference type="Pfam" id="PF12705"/>
    </source>
</evidence>
<evidence type="ECO:0000256" key="5">
    <source>
        <dbReference type="ARBA" id="ARBA00022806"/>
    </source>
</evidence>
<keyword evidence="13" id="KW-1185">Reference proteome</keyword>
<dbReference type="InterPro" id="IPR049035">
    <property type="entry name" value="ADDB_N"/>
</dbReference>
<dbReference type="SUPFAM" id="SSF52540">
    <property type="entry name" value="P-loop containing nucleoside triphosphate hydrolases"/>
    <property type="match status" value="1"/>
</dbReference>
<keyword evidence="7" id="KW-0067">ATP-binding</keyword>
<evidence type="ECO:0000256" key="8">
    <source>
        <dbReference type="ARBA" id="ARBA00023125"/>
    </source>
</evidence>
<dbReference type="Gene3D" id="3.90.320.10">
    <property type="match status" value="1"/>
</dbReference>
<accession>A0A4R2LLX8</accession>
<feature type="domain" description="PD-(D/E)XK endonuclease-like" evidence="10">
    <location>
        <begin position="758"/>
        <end position="1089"/>
    </location>
</feature>
<keyword evidence="4" id="KW-0378">Hydrolase</keyword>
<keyword evidence="9" id="KW-0234">DNA repair</keyword>
<sequence>MSLQMVIGGAGTRRSEIMYRKLIEESLAAPEQNFYLVVPEQYTMQTQMKMTELHPGHGVMNVDVVSFPRLAYRVFDELGGIRKTILEDTGKSMVIRRLLSEHKNELEAFASSVGKSGFVGQAKSMLSELFQYSVRSCDLSESRKLVGEHTMLGKKLGDIQILYDAFKEYMSDTYMTSEELLEVLAQKVPDSGILKDSILYIDNFTGFTPSQYRLLEKLMLLCKRLVIGLSIDVHDKPYELGQEYQLFYLTKETLWKINKMCIRLNIEKEPDILLDTPGAAGRDELNFMEEHLFRFRRFHPWQGIPEHLKVYALSYPAEEVGFAAGEIRRMVMDESMSYKDFALITGDVSRYREACRRRFDSMGIPLFIDDKANLSENSFVEMLRSGMDVIYKDFSYESVFRYLRSGYSLVSASEVDVLDNYLLATGIRGRKRWNEKFIRRYRDFGPEDFVRINETREQVVRELTPLFKMERQGTAGDYTKALRTFIQEIHGGEQLKAYSEGFRAEGNFVREREYAQVYEAVDGLLEKCEQILENEKVSMKEYMEILEAGFAEIQLGVIPPTLDQVVLGDLKRTRLGDVKVVFILGCNDGVIPTPVPTGGLITDREKEVLVSCPVELAPTGKQNNFREKFYIYTAMTKPEQKLVMTYAQMDGSGKAIRPSALLNDIYKIFPDLRPEVPELWEESRILTGMQESSYYLLEGLKKPELRNDFWQTLFAWFSEHDGTKEKLSGWISQMFDIRRMSPLSQKIIKALYGERPRASITTLEKYAACAYAHFLSAGLRLEERKTSKLLPPDLGNILHQSMERFSKAVEESAYDWHTMPDTFRDETMERCVRETGMAYGSAMFLENARYRHYLEQLVRMAKRTAWTIQKQICKGEFVPAGFETKFSVGERVQLIGTVDRYDIYDGEEARAVRIVDYKSGQKEFDLTEIFYGLSLQLVVYMESIARIETARHPEKPVVKAGMFYYHIQDPILEEMPENPEELDSQIASMLKLEGLVNDDPQVVAWMDEKPSEAPQVLPVSLKKDGTFSKTSSIASGDQLDELGYLVHRRIEQLAEGWMSGDISKNPYVLVNGSKKRTACDYCSYRGICRFDEQVEGCEYHRLMHLSADEVWQRIYEEVREAWESRGPKNSGRS</sequence>
<protein>
    <submittedName>
        <fullName evidence="12">DNA helicase/exodeoxyribonuclease V subunit B</fullName>
    </submittedName>
</protein>
<dbReference type="GO" id="GO:0006310">
    <property type="term" value="P:DNA recombination"/>
    <property type="evidence" value="ECO:0007669"/>
    <property type="project" value="TreeGrafter"/>
</dbReference>
<dbReference type="AlphaFoldDB" id="A0A4R2LLX8"/>
<keyword evidence="5 12" id="KW-0347">Helicase</keyword>
<evidence type="ECO:0000256" key="4">
    <source>
        <dbReference type="ARBA" id="ARBA00022801"/>
    </source>
</evidence>
<evidence type="ECO:0000256" key="3">
    <source>
        <dbReference type="ARBA" id="ARBA00022763"/>
    </source>
</evidence>
<reference evidence="12 13" key="1">
    <citation type="submission" date="2019-03" db="EMBL/GenBank/DDBJ databases">
        <title>Genomic Encyclopedia of Type Strains, Phase IV (KMG-IV): sequencing the most valuable type-strain genomes for metagenomic binning, comparative biology and taxonomic classification.</title>
        <authorList>
            <person name="Goeker M."/>
        </authorList>
    </citation>
    <scope>NUCLEOTIDE SEQUENCE [LARGE SCALE GENOMIC DNA]</scope>
    <source>
        <strain evidence="12 13">DSM 28559</strain>
    </source>
</reference>
<evidence type="ECO:0000313" key="13">
    <source>
        <dbReference type="Proteomes" id="UP000295711"/>
    </source>
</evidence>
<feature type="domain" description="ATP-dependent helicase/deoxyribonuclease subunit B N-terminal" evidence="11">
    <location>
        <begin position="6"/>
        <end position="289"/>
    </location>
</feature>
<evidence type="ECO:0000256" key="7">
    <source>
        <dbReference type="ARBA" id="ARBA00022840"/>
    </source>
</evidence>
<proteinExistence type="predicted"/>
<name>A0A4R2LLX8_9FIRM</name>
<evidence type="ECO:0000313" key="12">
    <source>
        <dbReference type="EMBL" id="TCO86664.1"/>
    </source>
</evidence>
<dbReference type="Pfam" id="PF12705">
    <property type="entry name" value="PDDEXK_1"/>
    <property type="match status" value="1"/>
</dbReference>
<evidence type="ECO:0000256" key="9">
    <source>
        <dbReference type="ARBA" id="ARBA00023204"/>
    </source>
</evidence>
<dbReference type="InterPro" id="IPR011604">
    <property type="entry name" value="PDDEXK-like_dom_sf"/>
</dbReference>
<evidence type="ECO:0000259" key="11">
    <source>
        <dbReference type="Pfam" id="PF21445"/>
    </source>
</evidence>
<dbReference type="SUPFAM" id="SSF52980">
    <property type="entry name" value="Restriction endonuclease-like"/>
    <property type="match status" value="1"/>
</dbReference>
<dbReference type="GO" id="GO:0005524">
    <property type="term" value="F:ATP binding"/>
    <property type="evidence" value="ECO:0007669"/>
    <property type="project" value="UniProtKB-KW"/>
</dbReference>
<evidence type="ECO:0000256" key="2">
    <source>
        <dbReference type="ARBA" id="ARBA00022741"/>
    </source>
</evidence>
<dbReference type="Gene3D" id="3.40.50.300">
    <property type="entry name" value="P-loop containing nucleotide triphosphate hydrolases"/>
    <property type="match status" value="4"/>
</dbReference>
<dbReference type="InterPro" id="IPR027417">
    <property type="entry name" value="P-loop_NTPase"/>
</dbReference>
<keyword evidence="2" id="KW-0547">Nucleotide-binding</keyword>
<dbReference type="GO" id="GO:0006281">
    <property type="term" value="P:DNA repair"/>
    <property type="evidence" value="ECO:0007669"/>
    <property type="project" value="UniProtKB-KW"/>
</dbReference>
<keyword evidence="1" id="KW-0540">Nuclease</keyword>
<keyword evidence="3" id="KW-0227">DNA damage</keyword>
<dbReference type="GO" id="GO:0004386">
    <property type="term" value="F:helicase activity"/>
    <property type="evidence" value="ECO:0007669"/>
    <property type="project" value="UniProtKB-KW"/>
</dbReference>
<dbReference type="PANTHER" id="PTHR30591">
    <property type="entry name" value="RECBCD ENZYME SUBUNIT RECC"/>
    <property type="match status" value="1"/>
</dbReference>
<dbReference type="Proteomes" id="UP000295711">
    <property type="component" value="Unassembled WGS sequence"/>
</dbReference>
<dbReference type="EMBL" id="SLXA01000001">
    <property type="protein sequence ID" value="TCO86664.1"/>
    <property type="molecule type" value="Genomic_DNA"/>
</dbReference>
<dbReference type="PANTHER" id="PTHR30591:SF1">
    <property type="entry name" value="RECBCD ENZYME SUBUNIT RECC"/>
    <property type="match status" value="1"/>
</dbReference>
<keyword evidence="8" id="KW-0238">DNA-binding</keyword>
<comment type="caution">
    <text evidence="12">The sequence shown here is derived from an EMBL/GenBank/DDBJ whole genome shotgun (WGS) entry which is preliminary data.</text>
</comment>
<gene>
    <name evidence="12" type="ORF">EV212_101457</name>
</gene>
<dbReference type="GO" id="GO:0004527">
    <property type="term" value="F:exonuclease activity"/>
    <property type="evidence" value="ECO:0007669"/>
    <property type="project" value="UniProtKB-KW"/>
</dbReference>
<keyword evidence="6" id="KW-0269">Exonuclease</keyword>